<dbReference type="AlphaFoldDB" id="A0AAJ8JT25"/>
<dbReference type="Proteomes" id="UP000094043">
    <property type="component" value="Chromosome 3"/>
</dbReference>
<reference evidence="1" key="3">
    <citation type="submission" date="2024-01" db="EMBL/GenBank/DDBJ databases">
        <authorList>
            <person name="Coelho M.A."/>
            <person name="David-Palma M."/>
            <person name="Shea T."/>
            <person name="Sun S."/>
            <person name="Cuomo C.A."/>
            <person name="Heitman J."/>
        </authorList>
    </citation>
    <scope>NUCLEOTIDE SEQUENCE</scope>
    <source>
        <strain evidence="1">CBS 7841</strain>
    </source>
</reference>
<name>A0AAJ8JT25_9TREE</name>
<dbReference type="RefSeq" id="XP_066068551.1">
    <property type="nucleotide sequence ID" value="XM_066212454.1"/>
</dbReference>
<sequence length="121" mass="13424">MHTTMVSQMFSVVDVKVVLTTQNDLDKSIVWDFKTQLLHWIVTALVCKFDLVTGNRFIDVYPEVGSLSYTTPKASAPGFVAITSSSLVVVPSATVPTSTVPIPNIRRSLKTTYERLDKDFV</sequence>
<gene>
    <name evidence="1" type="ORF">L203_103047</name>
</gene>
<evidence type="ECO:0000313" key="1">
    <source>
        <dbReference type="EMBL" id="WVN87851.1"/>
    </source>
</evidence>
<dbReference type="KEGG" id="cdep:91087258"/>
<accession>A0AAJ8JT25</accession>
<keyword evidence="2" id="KW-1185">Reference proteome</keyword>
<evidence type="ECO:0000313" key="2">
    <source>
        <dbReference type="Proteomes" id="UP000094043"/>
    </source>
</evidence>
<reference evidence="1" key="1">
    <citation type="submission" date="2016-06" db="EMBL/GenBank/DDBJ databases">
        <authorList>
            <person name="Cuomo C."/>
            <person name="Litvintseva A."/>
            <person name="Heitman J."/>
            <person name="Chen Y."/>
            <person name="Sun S."/>
            <person name="Springer D."/>
            <person name="Dromer F."/>
            <person name="Young S."/>
            <person name="Zeng Q."/>
            <person name="Chapman S."/>
            <person name="Gujja S."/>
            <person name="Saif S."/>
            <person name="Birren B."/>
        </authorList>
    </citation>
    <scope>NUCLEOTIDE SEQUENCE</scope>
    <source>
        <strain evidence="1">CBS 7841</strain>
    </source>
</reference>
<organism evidence="1 2">
    <name type="scientific">Cryptococcus depauperatus CBS 7841</name>
    <dbReference type="NCBI Taxonomy" id="1295531"/>
    <lineage>
        <taxon>Eukaryota</taxon>
        <taxon>Fungi</taxon>
        <taxon>Dikarya</taxon>
        <taxon>Basidiomycota</taxon>
        <taxon>Agaricomycotina</taxon>
        <taxon>Tremellomycetes</taxon>
        <taxon>Tremellales</taxon>
        <taxon>Cryptococcaceae</taxon>
        <taxon>Cryptococcus</taxon>
    </lineage>
</organism>
<reference evidence="1" key="2">
    <citation type="journal article" date="2022" name="Elife">
        <title>Obligate sexual reproduction of a homothallic fungus closely related to the Cryptococcus pathogenic species complex.</title>
        <authorList>
            <person name="Passer A.R."/>
            <person name="Clancey S.A."/>
            <person name="Shea T."/>
            <person name="David-Palma M."/>
            <person name="Averette A.F."/>
            <person name="Boekhout T."/>
            <person name="Porcel B.M."/>
            <person name="Nowrousian M."/>
            <person name="Cuomo C.A."/>
            <person name="Sun S."/>
            <person name="Heitman J."/>
            <person name="Coelho M.A."/>
        </authorList>
    </citation>
    <scope>NUCLEOTIDE SEQUENCE</scope>
    <source>
        <strain evidence="1">CBS 7841</strain>
    </source>
</reference>
<proteinExistence type="predicted"/>
<dbReference type="GeneID" id="91087258"/>
<dbReference type="EMBL" id="CP143786">
    <property type="protein sequence ID" value="WVN87851.1"/>
    <property type="molecule type" value="Genomic_DNA"/>
</dbReference>
<protein>
    <submittedName>
        <fullName evidence="1">Uncharacterized protein</fullName>
    </submittedName>
</protein>